<dbReference type="InterPro" id="IPR005584">
    <property type="entry name" value="DNA_gyrase_inhibitor_YacG"/>
</dbReference>
<dbReference type="STRING" id="267212.GCA_001063965_01258"/>
<feature type="binding site" evidence="3">
    <location>
        <position position="29"/>
    </location>
    <ligand>
        <name>Zn(2+)</name>
        <dbReference type="ChEBI" id="CHEBI:29105"/>
    </ligand>
</feature>
<evidence type="ECO:0000256" key="1">
    <source>
        <dbReference type="ARBA" id="ARBA00022723"/>
    </source>
</evidence>
<keyword evidence="2 3" id="KW-0862">Zinc</keyword>
<proteinExistence type="inferred from homology"/>
<evidence type="ECO:0000313" key="4">
    <source>
        <dbReference type="EMBL" id="EGF11898.1"/>
    </source>
</evidence>
<dbReference type="GO" id="GO:0006355">
    <property type="term" value="P:regulation of DNA-templated transcription"/>
    <property type="evidence" value="ECO:0007669"/>
    <property type="project" value="InterPro"/>
</dbReference>
<dbReference type="Pfam" id="PF03884">
    <property type="entry name" value="YacG"/>
    <property type="match status" value="1"/>
</dbReference>
<comment type="function">
    <text evidence="3">Inhibits all the catalytic activities of DNA gyrase by preventing its interaction with DNA. Acts by binding directly to the C-terminal domain of GyrB, which probably disrupts DNA binding by the gyrase.</text>
</comment>
<dbReference type="GO" id="GO:0008657">
    <property type="term" value="F:DNA topoisomerase type II (double strand cut, ATP-hydrolyzing) inhibitor activity"/>
    <property type="evidence" value="ECO:0007669"/>
    <property type="project" value="UniProtKB-UniRule"/>
</dbReference>
<gene>
    <name evidence="3" type="primary">yacG</name>
    <name evidence="4" type="ORF">HMPREF9123_0339</name>
</gene>
<evidence type="ECO:0000256" key="2">
    <source>
        <dbReference type="ARBA" id="ARBA00022833"/>
    </source>
</evidence>
<reference evidence="4 5" key="1">
    <citation type="submission" date="2011-02" db="EMBL/GenBank/DDBJ databases">
        <authorList>
            <person name="Muzny D."/>
            <person name="Qin X."/>
            <person name="Deng J."/>
            <person name="Jiang H."/>
            <person name="Liu Y."/>
            <person name="Qu J."/>
            <person name="Song X.-Z."/>
            <person name="Zhang L."/>
            <person name="Thornton R."/>
            <person name="Coyle M."/>
            <person name="Francisco L."/>
            <person name="Jackson L."/>
            <person name="Javaid M."/>
            <person name="Korchina V."/>
            <person name="Kovar C."/>
            <person name="Mata R."/>
            <person name="Mathew T."/>
            <person name="Ngo R."/>
            <person name="Nguyen L."/>
            <person name="Nguyen N."/>
            <person name="Okwuonu G."/>
            <person name="Ongeri F."/>
            <person name="Pham C."/>
            <person name="Simmons D."/>
            <person name="Wilczek-Boney K."/>
            <person name="Hale W."/>
            <person name="Jakkamsetti A."/>
            <person name="Pham P."/>
            <person name="Ruth R."/>
            <person name="San Lucas F."/>
            <person name="Warren J."/>
            <person name="Zhang J."/>
            <person name="Zhao Z."/>
            <person name="Zhou C."/>
            <person name="Zhu D."/>
            <person name="Lee S."/>
            <person name="Bess C."/>
            <person name="Blankenburg K."/>
            <person name="Forbes L."/>
            <person name="Fu Q."/>
            <person name="Gubbala S."/>
            <person name="Hirani K."/>
            <person name="Jayaseelan J.C."/>
            <person name="Lara F."/>
            <person name="Munidasa M."/>
            <person name="Palculict T."/>
            <person name="Patil S."/>
            <person name="Pu L.-L."/>
            <person name="Saada N."/>
            <person name="Tang L."/>
            <person name="Weissenberger G."/>
            <person name="Zhu Y."/>
            <person name="Hemphill L."/>
            <person name="Shang Y."/>
            <person name="Youmans B."/>
            <person name="Ayvaz T."/>
            <person name="Ross M."/>
            <person name="Santibanez J."/>
            <person name="Aqrawi P."/>
            <person name="Gross S."/>
            <person name="Joshi V."/>
            <person name="Fowler G."/>
            <person name="Nazareth L."/>
            <person name="Reid J."/>
            <person name="Worley K."/>
            <person name="Petrosino J."/>
            <person name="Highlander S."/>
            <person name="Gibbs R."/>
        </authorList>
    </citation>
    <scope>NUCLEOTIDE SEQUENCE [LARGE SCALE GENOMIC DNA]</scope>
    <source>
        <strain evidence="4 5">ATCC BAA-1200</strain>
    </source>
</reference>
<comment type="subunit">
    <text evidence="3">Interacts with GyrB.</text>
</comment>
<comment type="caution">
    <text evidence="4">The sequence shown here is derived from an EMBL/GenBank/DDBJ whole genome shotgun (WGS) entry which is preliminary data.</text>
</comment>
<dbReference type="PANTHER" id="PTHR36150:SF1">
    <property type="entry name" value="DNA GYRASE INHIBITOR YACG"/>
    <property type="match status" value="1"/>
</dbReference>
<name>F2B9I3_9NEIS</name>
<dbReference type="Proteomes" id="UP000004105">
    <property type="component" value="Unassembled WGS sequence"/>
</dbReference>
<keyword evidence="1 3" id="KW-0479">Metal-binding</keyword>
<comment type="cofactor">
    <cofactor evidence="3">
        <name>Zn(2+)</name>
        <dbReference type="ChEBI" id="CHEBI:29105"/>
    </cofactor>
    <text evidence="3">Binds 1 zinc ion.</text>
</comment>
<feature type="binding site" evidence="3">
    <location>
        <position position="33"/>
    </location>
    <ligand>
        <name>Zn(2+)</name>
        <dbReference type="ChEBI" id="CHEBI:29105"/>
    </ligand>
</feature>
<dbReference type="EMBL" id="AFAY01000006">
    <property type="protein sequence ID" value="EGF11898.1"/>
    <property type="molecule type" value="Genomic_DNA"/>
</dbReference>
<comment type="similarity">
    <text evidence="3">Belongs to the DNA gyrase inhibitor YacG family.</text>
</comment>
<protein>
    <recommendedName>
        <fullName evidence="3">DNA gyrase inhibitor YacG</fullName>
    </recommendedName>
</protein>
<feature type="binding site" evidence="3">
    <location>
        <position position="10"/>
    </location>
    <ligand>
        <name>Zn(2+)</name>
        <dbReference type="ChEBI" id="CHEBI:29105"/>
    </ligand>
</feature>
<keyword evidence="5" id="KW-1185">Reference proteome</keyword>
<dbReference type="Gene3D" id="3.30.50.10">
    <property type="entry name" value="Erythroid Transcription Factor GATA-1, subunit A"/>
    <property type="match status" value="1"/>
</dbReference>
<dbReference type="RefSeq" id="WP_007341352.1">
    <property type="nucleotide sequence ID" value="NZ_GL878494.1"/>
</dbReference>
<dbReference type="GO" id="GO:0008270">
    <property type="term" value="F:zinc ion binding"/>
    <property type="evidence" value="ECO:0007669"/>
    <property type="project" value="UniProtKB-UniRule"/>
</dbReference>
<feature type="binding site" evidence="3">
    <location>
        <position position="13"/>
    </location>
    <ligand>
        <name>Zn(2+)</name>
        <dbReference type="ChEBI" id="CHEBI:29105"/>
    </ligand>
</feature>
<organism evidence="4 5">
    <name type="scientific">Neisseria bacilliformis ATCC BAA-1200</name>
    <dbReference type="NCBI Taxonomy" id="888742"/>
    <lineage>
        <taxon>Bacteria</taxon>
        <taxon>Pseudomonadati</taxon>
        <taxon>Pseudomonadota</taxon>
        <taxon>Betaproteobacteria</taxon>
        <taxon>Neisseriales</taxon>
        <taxon>Neisseriaceae</taxon>
        <taxon>Neisseria</taxon>
    </lineage>
</organism>
<accession>F2B9I3</accession>
<dbReference type="SUPFAM" id="SSF57716">
    <property type="entry name" value="Glucocorticoid receptor-like (DNA-binding domain)"/>
    <property type="match status" value="1"/>
</dbReference>
<dbReference type="AlphaFoldDB" id="F2B9I3"/>
<dbReference type="HAMAP" id="MF_00649">
    <property type="entry name" value="DNA_gyrase_inhibitor_YacG"/>
    <property type="match status" value="1"/>
</dbReference>
<dbReference type="InterPro" id="IPR013088">
    <property type="entry name" value="Znf_NHR/GATA"/>
</dbReference>
<evidence type="ECO:0000256" key="3">
    <source>
        <dbReference type="HAMAP-Rule" id="MF_00649"/>
    </source>
</evidence>
<sequence length="61" mass="6798">MNQPAPTVKCPRCGKPAEFSPRNPYRPFCSQRCKTADLGAWADGSYRVSAEEEPFSEPPTH</sequence>
<dbReference type="HOGENOM" id="CLU_178280_3_2_4"/>
<evidence type="ECO:0000313" key="5">
    <source>
        <dbReference type="Proteomes" id="UP000004105"/>
    </source>
</evidence>
<dbReference type="PANTHER" id="PTHR36150">
    <property type="entry name" value="DNA GYRASE INHIBITOR YACG"/>
    <property type="match status" value="1"/>
</dbReference>
<dbReference type="OrthoDB" id="9809663at2"/>